<dbReference type="GO" id="GO:0007155">
    <property type="term" value="P:cell adhesion"/>
    <property type="evidence" value="ECO:0007669"/>
    <property type="project" value="InterPro"/>
</dbReference>
<dbReference type="GO" id="GO:0009289">
    <property type="term" value="C:pilus"/>
    <property type="evidence" value="ECO:0007669"/>
    <property type="project" value="InterPro"/>
</dbReference>
<name>A0A484Z5A8_9ENTR</name>
<dbReference type="SUPFAM" id="SSF49401">
    <property type="entry name" value="Bacterial adhesins"/>
    <property type="match status" value="1"/>
</dbReference>
<protein>
    <submittedName>
        <fullName evidence="1">Putative major fimbrial protein SthE</fullName>
    </submittedName>
</protein>
<dbReference type="GeneID" id="66611469"/>
<gene>
    <name evidence="1" type="ORF">NCTC12126_04938</name>
</gene>
<reference evidence="1 2" key="1">
    <citation type="submission" date="2019-03" db="EMBL/GenBank/DDBJ databases">
        <authorList>
            <consortium name="Pathogen Informatics"/>
        </authorList>
    </citation>
    <scope>NUCLEOTIDE SEQUENCE [LARGE SCALE GENOMIC DNA]</scope>
    <source>
        <strain evidence="1 2">NCTC12126</strain>
    </source>
</reference>
<dbReference type="Proteomes" id="UP000351155">
    <property type="component" value="Unassembled WGS sequence"/>
</dbReference>
<dbReference type="InterPro" id="IPR008966">
    <property type="entry name" value="Adhesion_dom_sf"/>
</dbReference>
<dbReference type="RefSeq" id="WP_141114467.1">
    <property type="nucleotide sequence ID" value="NZ_CAXOED010000002.1"/>
</dbReference>
<evidence type="ECO:0000313" key="1">
    <source>
        <dbReference type="EMBL" id="VFS43680.1"/>
    </source>
</evidence>
<sequence length="76" mass="8122">MKLDSAPGDMAAKGGGLQLYFAPDDSAVPFSQSRYYYTSPYGRSETVQLKACYYQTTSAITAGTANATATFTLTCK</sequence>
<proteinExistence type="predicted"/>
<dbReference type="AlphaFoldDB" id="A0A484Z5A8"/>
<dbReference type="EMBL" id="CAADIW010000061">
    <property type="protein sequence ID" value="VFS43680.1"/>
    <property type="molecule type" value="Genomic_DNA"/>
</dbReference>
<evidence type="ECO:0000313" key="2">
    <source>
        <dbReference type="Proteomes" id="UP000351155"/>
    </source>
</evidence>
<organism evidence="1 2">
    <name type="scientific">Enterobacter cancerogenus</name>
    <dbReference type="NCBI Taxonomy" id="69218"/>
    <lineage>
        <taxon>Bacteria</taxon>
        <taxon>Pseudomonadati</taxon>
        <taxon>Pseudomonadota</taxon>
        <taxon>Gammaproteobacteria</taxon>
        <taxon>Enterobacterales</taxon>
        <taxon>Enterobacteriaceae</taxon>
        <taxon>Enterobacter</taxon>
        <taxon>Enterobacter cloacae complex</taxon>
    </lineage>
</organism>
<dbReference type="InterPro" id="IPR036937">
    <property type="entry name" value="Adhesion_dom_fimbrial_sf"/>
</dbReference>
<accession>A0A484Z5A8</accession>
<dbReference type="Gene3D" id="2.60.40.1090">
    <property type="entry name" value="Fimbrial-type adhesion domain"/>
    <property type="match status" value="1"/>
</dbReference>